<feature type="non-terminal residue" evidence="1">
    <location>
        <position position="263"/>
    </location>
</feature>
<organism evidence="1 2">
    <name type="scientific">Acaulospora colombiana</name>
    <dbReference type="NCBI Taxonomy" id="27376"/>
    <lineage>
        <taxon>Eukaryota</taxon>
        <taxon>Fungi</taxon>
        <taxon>Fungi incertae sedis</taxon>
        <taxon>Mucoromycota</taxon>
        <taxon>Glomeromycotina</taxon>
        <taxon>Glomeromycetes</taxon>
        <taxon>Diversisporales</taxon>
        <taxon>Acaulosporaceae</taxon>
        <taxon>Acaulospora</taxon>
    </lineage>
</organism>
<protein>
    <submittedName>
        <fullName evidence="1">10518_t:CDS:1</fullName>
    </submittedName>
</protein>
<feature type="non-terminal residue" evidence="1">
    <location>
        <position position="1"/>
    </location>
</feature>
<sequence length="263" mass="29043">SSKQSYQGVLSQYNIHKKTTSRLRRFSIGSVHVLGLNPAPNICRTYTTNSEYKMQNAHEEVKKLLRTSEKVTLVIDTSPGSASTGSTTSPTQNNFLRPTRRVIAVVVHEAQDEQIGALFIFKWTKSEPPSLVLVATLAIGPDFEINLAQVSSSALGVPAQPDATTTTKRPDVHSEGEELSFMCPEAEAVALREECSRFKVPQEQDPPKATHSWMAAYSPTTVDRRTFAGEPGDEDADAVLIRDDWVLKQVRARKDEYASTHSV</sequence>
<dbReference type="Proteomes" id="UP000789525">
    <property type="component" value="Unassembled WGS sequence"/>
</dbReference>
<reference evidence="1" key="1">
    <citation type="submission" date="2021-06" db="EMBL/GenBank/DDBJ databases">
        <authorList>
            <person name="Kallberg Y."/>
            <person name="Tangrot J."/>
            <person name="Rosling A."/>
        </authorList>
    </citation>
    <scope>NUCLEOTIDE SEQUENCE</scope>
    <source>
        <strain evidence="1">CL356</strain>
    </source>
</reference>
<dbReference type="EMBL" id="CAJVPT010043904">
    <property type="protein sequence ID" value="CAG8733278.1"/>
    <property type="molecule type" value="Genomic_DNA"/>
</dbReference>
<accession>A0ACA9Q1V9</accession>
<evidence type="ECO:0000313" key="1">
    <source>
        <dbReference type="EMBL" id="CAG8733278.1"/>
    </source>
</evidence>
<gene>
    <name evidence="1" type="ORF">ACOLOM_LOCUS11767</name>
</gene>
<comment type="caution">
    <text evidence="1">The sequence shown here is derived from an EMBL/GenBank/DDBJ whole genome shotgun (WGS) entry which is preliminary data.</text>
</comment>
<name>A0ACA9Q1V9_9GLOM</name>
<keyword evidence="2" id="KW-1185">Reference proteome</keyword>
<evidence type="ECO:0000313" key="2">
    <source>
        <dbReference type="Proteomes" id="UP000789525"/>
    </source>
</evidence>
<proteinExistence type="predicted"/>